<sequence length="125" mass="14191">MKGLPLILIFSMFFFACVPEDHVLEIEIVNHTDEPVQSIRLSTAKDRLSFEADNLPPGQEIGHTLQVKESVADGEYIFRFIRSNGQQESVSGSYLEEEEGAVKRTLIFNVQEKSVNVEHRVLEVE</sequence>
<dbReference type="EMBL" id="JAAVJR010000004">
    <property type="protein sequence ID" value="NJW52837.1"/>
    <property type="molecule type" value="Genomic_DNA"/>
</dbReference>
<evidence type="ECO:0000313" key="1">
    <source>
        <dbReference type="EMBL" id="NJW52837.1"/>
    </source>
</evidence>
<reference evidence="1 2" key="1">
    <citation type="submission" date="2020-03" db="EMBL/GenBank/DDBJ databases">
        <title>Salinimicrobium sp. nov, isolated from SCS.</title>
        <authorList>
            <person name="Cao W.R."/>
        </authorList>
    </citation>
    <scope>NUCLEOTIDE SEQUENCE [LARGE SCALE GENOMIC DNA]</scope>
    <source>
        <strain evidence="2">J15B91</strain>
    </source>
</reference>
<evidence type="ECO:0000313" key="2">
    <source>
        <dbReference type="Proteomes" id="UP000703674"/>
    </source>
</evidence>
<comment type="caution">
    <text evidence="1">The sequence shown here is derived from an EMBL/GenBank/DDBJ whole genome shotgun (WGS) entry which is preliminary data.</text>
</comment>
<evidence type="ECO:0008006" key="3">
    <source>
        <dbReference type="Google" id="ProtNLM"/>
    </source>
</evidence>
<dbReference type="Proteomes" id="UP000703674">
    <property type="component" value="Unassembled WGS sequence"/>
</dbReference>
<dbReference type="PROSITE" id="PS51257">
    <property type="entry name" value="PROKAR_LIPOPROTEIN"/>
    <property type="match status" value="1"/>
</dbReference>
<gene>
    <name evidence="1" type="ORF">HC175_07885</name>
</gene>
<organism evidence="1 2">
    <name type="scientific">Salinimicrobium oceani</name>
    <dbReference type="NCBI Taxonomy" id="2722702"/>
    <lineage>
        <taxon>Bacteria</taxon>
        <taxon>Pseudomonadati</taxon>
        <taxon>Bacteroidota</taxon>
        <taxon>Flavobacteriia</taxon>
        <taxon>Flavobacteriales</taxon>
        <taxon>Flavobacteriaceae</taxon>
        <taxon>Salinimicrobium</taxon>
    </lineage>
</organism>
<accession>A0ABX1CYH0</accession>
<keyword evidence="2" id="KW-1185">Reference proteome</keyword>
<dbReference type="RefSeq" id="WP_168137956.1">
    <property type="nucleotide sequence ID" value="NZ_JAAVJR010000004.1"/>
</dbReference>
<name>A0ABX1CYH0_9FLAO</name>
<proteinExistence type="predicted"/>
<protein>
    <recommendedName>
        <fullName evidence="3">Lipoprotein</fullName>
    </recommendedName>
</protein>